<organism evidence="2 3">
    <name type="scientific">Acropora cervicornis</name>
    <name type="common">Staghorn coral</name>
    <dbReference type="NCBI Taxonomy" id="6130"/>
    <lineage>
        <taxon>Eukaryota</taxon>
        <taxon>Metazoa</taxon>
        <taxon>Cnidaria</taxon>
        <taxon>Anthozoa</taxon>
        <taxon>Hexacorallia</taxon>
        <taxon>Scleractinia</taxon>
        <taxon>Astrocoeniina</taxon>
        <taxon>Acroporidae</taxon>
        <taxon>Acropora</taxon>
    </lineage>
</organism>
<evidence type="ECO:0000313" key="2">
    <source>
        <dbReference type="EMBL" id="KAK2548119.1"/>
    </source>
</evidence>
<keyword evidence="1" id="KW-0732">Signal</keyword>
<dbReference type="Proteomes" id="UP001249851">
    <property type="component" value="Unassembled WGS sequence"/>
</dbReference>
<proteinExistence type="predicted"/>
<feature type="chain" id="PRO_5041973491" evidence="1">
    <location>
        <begin position="23"/>
        <end position="79"/>
    </location>
</feature>
<evidence type="ECO:0000256" key="1">
    <source>
        <dbReference type="SAM" id="SignalP"/>
    </source>
</evidence>
<dbReference type="AlphaFoldDB" id="A0AAD9US98"/>
<comment type="caution">
    <text evidence="2">The sequence shown here is derived from an EMBL/GenBank/DDBJ whole genome shotgun (WGS) entry which is preliminary data.</text>
</comment>
<reference evidence="2" key="1">
    <citation type="journal article" date="2023" name="G3 (Bethesda)">
        <title>Whole genome assembly and annotation of the endangered Caribbean coral Acropora cervicornis.</title>
        <authorList>
            <person name="Selwyn J.D."/>
            <person name="Vollmer S.V."/>
        </authorList>
    </citation>
    <scope>NUCLEOTIDE SEQUENCE</scope>
    <source>
        <strain evidence="2">K2</strain>
    </source>
</reference>
<accession>A0AAD9US98</accession>
<gene>
    <name evidence="2" type="ORF">P5673_031726</name>
</gene>
<feature type="signal peptide" evidence="1">
    <location>
        <begin position="1"/>
        <end position="22"/>
    </location>
</feature>
<protein>
    <submittedName>
        <fullName evidence="2">Uncharacterized protein</fullName>
    </submittedName>
</protein>
<dbReference type="EMBL" id="JARQWQ010000155">
    <property type="protein sequence ID" value="KAK2548119.1"/>
    <property type="molecule type" value="Genomic_DNA"/>
</dbReference>
<reference evidence="2" key="2">
    <citation type="journal article" date="2023" name="Science">
        <title>Genomic signatures of disease resistance in endangered staghorn corals.</title>
        <authorList>
            <person name="Vollmer S.V."/>
            <person name="Selwyn J.D."/>
            <person name="Despard B.A."/>
            <person name="Roesel C.L."/>
        </authorList>
    </citation>
    <scope>NUCLEOTIDE SEQUENCE</scope>
    <source>
        <strain evidence="2">K2</strain>
    </source>
</reference>
<sequence length="79" mass="8637">MNSKVFLVLLVLASTFMFESKALQAGMGEMERSGIKGRKRQFIASDEAKVGNLLQHFCVIAETNCPTIKEGAEGSRMLA</sequence>
<name>A0AAD9US98_ACRCE</name>
<keyword evidence="3" id="KW-1185">Reference proteome</keyword>
<evidence type="ECO:0000313" key="3">
    <source>
        <dbReference type="Proteomes" id="UP001249851"/>
    </source>
</evidence>